<evidence type="ECO:0000256" key="3">
    <source>
        <dbReference type="ARBA" id="ARBA00022603"/>
    </source>
</evidence>
<dbReference type="CDD" id="cd02440">
    <property type="entry name" value="AdoMet_MTases"/>
    <property type="match status" value="1"/>
</dbReference>
<evidence type="ECO:0000256" key="5">
    <source>
        <dbReference type="ARBA" id="ARBA00022691"/>
    </source>
</evidence>
<keyword evidence="6 7" id="KW-0694">RNA-binding</keyword>
<dbReference type="PROSITE" id="PS01131">
    <property type="entry name" value="RRNA_A_DIMETH"/>
    <property type="match status" value="1"/>
</dbReference>
<keyword evidence="2 7" id="KW-0698">rRNA processing</keyword>
<dbReference type="InterPro" id="IPR011530">
    <property type="entry name" value="rRNA_adenine_dimethylase"/>
</dbReference>
<evidence type="ECO:0000256" key="4">
    <source>
        <dbReference type="ARBA" id="ARBA00022679"/>
    </source>
</evidence>
<dbReference type="GO" id="GO:0005829">
    <property type="term" value="C:cytosol"/>
    <property type="evidence" value="ECO:0007669"/>
    <property type="project" value="TreeGrafter"/>
</dbReference>
<dbReference type="Gene3D" id="1.10.8.100">
    <property type="entry name" value="Ribosomal RNA adenine dimethylase-like, domain 2"/>
    <property type="match status" value="1"/>
</dbReference>
<dbReference type="InterPro" id="IPR023165">
    <property type="entry name" value="rRNA_Ade_diMease-like_C"/>
</dbReference>
<dbReference type="InterPro" id="IPR020598">
    <property type="entry name" value="rRNA_Ade_methylase_Trfase_N"/>
</dbReference>
<feature type="binding site" evidence="7 8">
    <location>
        <position position="40"/>
    </location>
    <ligand>
        <name>S-adenosyl-L-methionine</name>
        <dbReference type="ChEBI" id="CHEBI:59789"/>
    </ligand>
</feature>
<evidence type="ECO:0000313" key="10">
    <source>
        <dbReference type="EMBL" id="AZN30664.1"/>
    </source>
</evidence>
<evidence type="ECO:0000256" key="1">
    <source>
        <dbReference type="ARBA" id="ARBA00022490"/>
    </source>
</evidence>
<keyword evidence="4 7" id="KW-0808">Transferase</keyword>
<dbReference type="EC" id="2.1.1.182" evidence="7"/>
<evidence type="ECO:0000313" key="11">
    <source>
        <dbReference type="Proteomes" id="UP000270021"/>
    </source>
</evidence>
<keyword evidence="11" id="KW-1185">Reference proteome</keyword>
<feature type="domain" description="Ribosomal RNA adenine methylase transferase N-terminal" evidence="9">
    <location>
        <begin position="45"/>
        <end position="226"/>
    </location>
</feature>
<dbReference type="InterPro" id="IPR001737">
    <property type="entry name" value="KsgA/Erm"/>
</dbReference>
<dbReference type="OrthoDB" id="9814755at2"/>
<keyword evidence="5 7" id="KW-0949">S-adenosyl-L-methionine</keyword>
<feature type="binding site" evidence="7 8">
    <location>
        <position position="65"/>
    </location>
    <ligand>
        <name>S-adenosyl-L-methionine</name>
        <dbReference type="ChEBI" id="CHEBI:59789"/>
    </ligand>
</feature>
<feature type="binding site" evidence="7 8">
    <location>
        <position position="86"/>
    </location>
    <ligand>
        <name>S-adenosyl-L-methionine</name>
        <dbReference type="ChEBI" id="CHEBI:59789"/>
    </ligand>
</feature>
<protein>
    <recommendedName>
        <fullName evidence="7">Ribosomal RNA small subunit methyltransferase A</fullName>
        <ecNumber evidence="7">2.1.1.182</ecNumber>
    </recommendedName>
    <alternativeName>
        <fullName evidence="7">16S rRNA (adenine(1518)-N(6)/adenine(1519)-N(6))-dimethyltransferase</fullName>
    </alternativeName>
    <alternativeName>
        <fullName evidence="7">16S rRNA dimethyladenosine transferase</fullName>
    </alternativeName>
    <alternativeName>
        <fullName evidence="7">16S rRNA dimethylase</fullName>
    </alternativeName>
    <alternativeName>
        <fullName evidence="7">S-adenosylmethionine-6-N', N'-adenosyl(rRNA) dimethyltransferase</fullName>
    </alternativeName>
</protein>
<comment type="catalytic activity">
    <reaction evidence="7">
        <text>adenosine(1518)/adenosine(1519) in 16S rRNA + 4 S-adenosyl-L-methionine = N(6)-dimethyladenosine(1518)/N(6)-dimethyladenosine(1519) in 16S rRNA + 4 S-adenosyl-L-homocysteine + 4 H(+)</text>
        <dbReference type="Rhea" id="RHEA:19609"/>
        <dbReference type="Rhea" id="RHEA-COMP:10232"/>
        <dbReference type="Rhea" id="RHEA-COMP:10233"/>
        <dbReference type="ChEBI" id="CHEBI:15378"/>
        <dbReference type="ChEBI" id="CHEBI:57856"/>
        <dbReference type="ChEBI" id="CHEBI:59789"/>
        <dbReference type="ChEBI" id="CHEBI:74411"/>
        <dbReference type="ChEBI" id="CHEBI:74493"/>
        <dbReference type="EC" id="2.1.1.182"/>
    </reaction>
</comment>
<dbReference type="HAMAP" id="MF_00607">
    <property type="entry name" value="16SrRNA_methyltr_A"/>
    <property type="match status" value="1"/>
</dbReference>
<feature type="binding site" evidence="7 8">
    <location>
        <position position="141"/>
    </location>
    <ligand>
        <name>S-adenosyl-L-methionine</name>
        <dbReference type="ChEBI" id="CHEBI:59789"/>
    </ligand>
</feature>
<dbReference type="InterPro" id="IPR029063">
    <property type="entry name" value="SAM-dependent_MTases_sf"/>
</dbReference>
<feature type="binding site" evidence="7 8">
    <location>
        <position position="115"/>
    </location>
    <ligand>
        <name>S-adenosyl-L-methionine</name>
        <dbReference type="ChEBI" id="CHEBI:59789"/>
    </ligand>
</feature>
<proteinExistence type="inferred from homology"/>
<accession>A0A3S8ZB10</accession>
<comment type="similarity">
    <text evidence="7">Belongs to the class I-like SAM-binding methyltransferase superfamily. rRNA adenine N(6)-methyltransferase family. RsmA subfamily.</text>
</comment>
<sequence>MHSTTRTRVAGTDLLTPSDIRELSSGLGIRPTKTLGQNFVGDGGTVRRIVSHAGVSEGDHVLEIGPGLGSLTLALLEAGAYVSAVEIDPVLAAALPETVNARHDRPERFAVAQFDALKLAHHELAVPPALGYFMPTFLVANLPYNVAVPALLTALELLPSLKVIDVMVQLEVAERLAAPPGSRVYGVPSVKTAWYAEATRGPLISRSVFWPVPNVDSALVRFERRPAPDAERSEVFAIIDAAFSQRRKTLRQALAGWAGSPARAEEILRAADIDPSRRGETLTIEDFVAIAHARV</sequence>
<keyword evidence="1 7" id="KW-0963">Cytoplasm</keyword>
<gene>
    <name evidence="7 10" type="primary">rsmA</name>
    <name evidence="7" type="synonym">ksgA</name>
    <name evidence="10" type="ORF">EJO69_10390</name>
</gene>
<dbReference type="EMBL" id="CP034438">
    <property type="protein sequence ID" value="AZN30664.1"/>
    <property type="molecule type" value="Genomic_DNA"/>
</dbReference>
<dbReference type="AlphaFoldDB" id="A0A3S8ZB10"/>
<dbReference type="FunFam" id="3.40.50.150:FF:000023">
    <property type="entry name" value="Ribosomal RNA small subunit methyltransferase A"/>
    <property type="match status" value="1"/>
</dbReference>
<dbReference type="SMART" id="SM00650">
    <property type="entry name" value="rADc"/>
    <property type="match status" value="1"/>
</dbReference>
<evidence type="ECO:0000256" key="8">
    <source>
        <dbReference type="PROSITE-ProRule" id="PRU01026"/>
    </source>
</evidence>
<dbReference type="FunFam" id="1.10.8.100:FF:000003">
    <property type="entry name" value="Ribosomal RNA small subunit methyltransferase A"/>
    <property type="match status" value="1"/>
</dbReference>
<organism evidence="10 11">
    <name type="scientific">Flaviflexus salsibiostraticola</name>
    <dbReference type="NCBI Taxonomy" id="1282737"/>
    <lineage>
        <taxon>Bacteria</taxon>
        <taxon>Bacillati</taxon>
        <taxon>Actinomycetota</taxon>
        <taxon>Actinomycetes</taxon>
        <taxon>Actinomycetales</taxon>
        <taxon>Actinomycetaceae</taxon>
        <taxon>Flaviflexus</taxon>
    </lineage>
</organism>
<dbReference type="GO" id="GO:0052908">
    <property type="term" value="F:16S rRNA (adenine(1518)-N(6)/adenine(1519)-N(6))-dimethyltransferase activity"/>
    <property type="evidence" value="ECO:0007669"/>
    <property type="project" value="UniProtKB-EC"/>
</dbReference>
<dbReference type="PANTHER" id="PTHR11727">
    <property type="entry name" value="DIMETHYLADENOSINE TRANSFERASE"/>
    <property type="match status" value="1"/>
</dbReference>
<comment type="subcellular location">
    <subcellularLocation>
        <location evidence="7">Cytoplasm</location>
    </subcellularLocation>
</comment>
<evidence type="ECO:0000259" key="9">
    <source>
        <dbReference type="SMART" id="SM00650"/>
    </source>
</evidence>
<feature type="binding site" evidence="7 8">
    <location>
        <position position="38"/>
    </location>
    <ligand>
        <name>S-adenosyl-L-methionine</name>
        <dbReference type="ChEBI" id="CHEBI:59789"/>
    </ligand>
</feature>
<reference evidence="10 11" key="1">
    <citation type="submission" date="2018-12" db="EMBL/GenBank/DDBJ databases">
        <title>Complete genome sequence of Flaviflexus salsibiostraticola KCTC 33148.</title>
        <authorList>
            <person name="Bae J.-W."/>
        </authorList>
    </citation>
    <scope>NUCLEOTIDE SEQUENCE [LARGE SCALE GENOMIC DNA]</scope>
    <source>
        <strain evidence="10 11">KCTC 33148</strain>
    </source>
</reference>
<dbReference type="KEGG" id="fsl:EJO69_10390"/>
<dbReference type="PANTHER" id="PTHR11727:SF7">
    <property type="entry name" value="DIMETHYLADENOSINE TRANSFERASE-RELATED"/>
    <property type="match status" value="1"/>
</dbReference>
<dbReference type="SUPFAM" id="SSF53335">
    <property type="entry name" value="S-adenosyl-L-methionine-dependent methyltransferases"/>
    <property type="match status" value="1"/>
</dbReference>
<evidence type="ECO:0000256" key="7">
    <source>
        <dbReference type="HAMAP-Rule" id="MF_00607"/>
    </source>
</evidence>
<dbReference type="NCBIfam" id="TIGR00755">
    <property type="entry name" value="ksgA"/>
    <property type="match status" value="1"/>
</dbReference>
<dbReference type="InterPro" id="IPR020596">
    <property type="entry name" value="rRNA_Ade_Mease_Trfase_CS"/>
</dbReference>
<dbReference type="Pfam" id="PF00398">
    <property type="entry name" value="RrnaAD"/>
    <property type="match status" value="1"/>
</dbReference>
<dbReference type="Proteomes" id="UP000270021">
    <property type="component" value="Chromosome"/>
</dbReference>
<comment type="function">
    <text evidence="7">Specifically dimethylates two adjacent adenosines (A1518 and A1519) in the loop of a conserved hairpin near the 3'-end of 16S rRNA in the 30S particle. May play a critical role in biogenesis of 30S subunits.</text>
</comment>
<dbReference type="GO" id="GO:0003723">
    <property type="term" value="F:RNA binding"/>
    <property type="evidence" value="ECO:0007669"/>
    <property type="project" value="UniProtKB-UniRule"/>
</dbReference>
<dbReference type="PROSITE" id="PS51689">
    <property type="entry name" value="SAM_RNA_A_N6_MT"/>
    <property type="match status" value="1"/>
</dbReference>
<evidence type="ECO:0000256" key="6">
    <source>
        <dbReference type="ARBA" id="ARBA00022884"/>
    </source>
</evidence>
<keyword evidence="3 7" id="KW-0489">Methyltransferase</keyword>
<evidence type="ECO:0000256" key="2">
    <source>
        <dbReference type="ARBA" id="ARBA00022552"/>
    </source>
</evidence>
<dbReference type="Gene3D" id="3.40.50.150">
    <property type="entry name" value="Vaccinia Virus protein VP39"/>
    <property type="match status" value="1"/>
</dbReference>
<name>A0A3S8ZB10_9ACTO</name>